<feature type="region of interest" description="Disordered" evidence="1">
    <location>
        <begin position="509"/>
        <end position="552"/>
    </location>
</feature>
<feature type="region of interest" description="Disordered" evidence="1">
    <location>
        <begin position="803"/>
        <end position="835"/>
    </location>
</feature>
<dbReference type="AlphaFoldDB" id="A0A2H1G4K0"/>
<feature type="compositionally biased region" description="Polar residues" evidence="1">
    <location>
        <begin position="935"/>
        <end position="945"/>
    </location>
</feature>
<feature type="compositionally biased region" description="Low complexity" evidence="1">
    <location>
        <begin position="820"/>
        <end position="835"/>
    </location>
</feature>
<feature type="region of interest" description="Disordered" evidence="1">
    <location>
        <begin position="47"/>
        <end position="66"/>
    </location>
</feature>
<dbReference type="Pfam" id="PF10551">
    <property type="entry name" value="MULE"/>
    <property type="match status" value="1"/>
</dbReference>
<dbReference type="InterPro" id="IPR018289">
    <property type="entry name" value="MULE_transposase_dom"/>
</dbReference>
<dbReference type="GO" id="GO:0006355">
    <property type="term" value="P:regulation of DNA-templated transcription"/>
    <property type="evidence" value="ECO:0007669"/>
    <property type="project" value="InterPro"/>
</dbReference>
<feature type="compositionally biased region" description="Gly residues" evidence="1">
    <location>
        <begin position="872"/>
        <end position="894"/>
    </location>
</feature>
<dbReference type="InterPro" id="IPR031052">
    <property type="entry name" value="FHY3/FAR1"/>
</dbReference>
<accession>A0A2H1G4K0</accession>
<feature type="compositionally biased region" description="Basic and acidic residues" evidence="1">
    <location>
        <begin position="543"/>
        <end position="552"/>
    </location>
</feature>
<feature type="domain" description="MULE transposase" evidence="2">
    <location>
        <begin position="381"/>
        <end position="477"/>
    </location>
</feature>
<organism evidence="3 4">
    <name type="scientific">Zymoseptoria tritici ST99CH_1E4</name>
    <dbReference type="NCBI Taxonomy" id="1276532"/>
    <lineage>
        <taxon>Eukaryota</taxon>
        <taxon>Fungi</taxon>
        <taxon>Dikarya</taxon>
        <taxon>Ascomycota</taxon>
        <taxon>Pezizomycotina</taxon>
        <taxon>Dothideomycetes</taxon>
        <taxon>Dothideomycetidae</taxon>
        <taxon>Mycosphaerellales</taxon>
        <taxon>Mycosphaerellaceae</taxon>
        <taxon>Zymoseptoria</taxon>
    </lineage>
</organism>
<evidence type="ECO:0000313" key="4">
    <source>
        <dbReference type="Proteomes" id="UP000245764"/>
    </source>
</evidence>
<dbReference type="PANTHER" id="PTHR31669:SF251">
    <property type="entry name" value="PROTEIN FAR1-RELATED SEQUENCE"/>
    <property type="match status" value="1"/>
</dbReference>
<sequence>MDDIGDSSMVNLPSPSDFYRDHGLQRTAQDDYLDDLLGKDLLNDPLSTSVLMGPPPSAPPALRDHGNRVSDAINLAPQQAIYKGNKTSKVPVPDVVTVPWPPPFPRAAWQPHPLLAREQRKRVESFVQAIDPSHYEHPRNGEVYKDAEHCYSRLQDYAFTMGFAVVCTLSTAQRKLYYCIHHGDGTRNDREFEEAMNDSDDEYRNLRARAAKCIRARHCKWYCRLAYKRVRQDAEVKRWILTIYHLSHCHEVAPLPTVYTVHQERLPNYHEGLALAAQLRLTGESYKTAYRQLSAKDLQLNRKKYYNLTNGVTKKGSGDSETVINALLGVLVELGFCYEARWSYEHKPWTGIALRASLEQVVYWMPRQEVFARRFLPDFCMQVDATFNIERGNLLLGVISGVANTGRGFPVAYSLMKSESAESWHFMLTVVAHNHLKGVRVPKVIVSNRGKGLTAAIPDTPFSAVIQQYCQWHAAANITERINLGAKRGATAAAAAAKARLRAIATAATDSQAGHAGPANTTESSTQAAEVPEAAETAPPQASERKPGYTREEKETLTGLVWPWLKSETVEGADEIAEQMLALSTVDDKIYFQSMWLDVKERLLTCYVKHLPNLGASSTQRAEVGNRGVKGYTNPTFNLKQCVEGIAVYINKVFDELEPLEFNTLAGAPLQAVAADNQGYFAELAGEATAWLVERLLESWYTALEIKRNVDRMNLGRSEDNKVPYPIQFESLQLPERINAVDRVKAAFMRMLAFTEGAHESDGSHFADDVEAFMASRLPAAQFRANVASLPQARPFEAPRNEYNVRKARKGNNNASSRLQTSAEMTATATQQAERTAAQTQEAMLAAEQRAREPEASVAVATATATATTRGGRAGRARGGGRGGIGTAPVGGEGVAATNLGEESAPAPIETAPASSTPPVTSRGRPIRRPRKTVYISSAATSTRP</sequence>
<proteinExistence type="predicted"/>
<dbReference type="EMBL" id="LT854255">
    <property type="protein sequence ID" value="SMR48469.1"/>
    <property type="molecule type" value="Genomic_DNA"/>
</dbReference>
<evidence type="ECO:0000256" key="1">
    <source>
        <dbReference type="SAM" id="MobiDB-lite"/>
    </source>
</evidence>
<feature type="region of interest" description="Disordered" evidence="1">
    <location>
        <begin position="1"/>
        <end position="22"/>
    </location>
</feature>
<evidence type="ECO:0000259" key="2">
    <source>
        <dbReference type="Pfam" id="PF10551"/>
    </source>
</evidence>
<feature type="region of interest" description="Disordered" evidence="1">
    <location>
        <begin position="863"/>
        <end position="945"/>
    </location>
</feature>
<dbReference type="PANTHER" id="PTHR31669">
    <property type="entry name" value="PROTEIN FAR1-RELATED SEQUENCE 10-RELATED"/>
    <property type="match status" value="1"/>
</dbReference>
<protein>
    <recommendedName>
        <fullName evidence="2">MULE transposase domain-containing protein</fullName>
    </recommendedName>
</protein>
<reference evidence="4" key="1">
    <citation type="submission" date="2017-05" db="EMBL/GenBank/DDBJ databases">
        <authorList>
            <person name="Song R."/>
            <person name="Chenine A.L."/>
            <person name="Ruprecht R.M."/>
        </authorList>
    </citation>
    <scope>NUCLEOTIDE SEQUENCE [LARGE SCALE GENOMIC DNA]</scope>
</reference>
<name>A0A2H1G4K0_ZYMTR</name>
<dbReference type="Proteomes" id="UP000245764">
    <property type="component" value="Chromosome 3"/>
</dbReference>
<feature type="compositionally biased region" description="Low complexity" evidence="1">
    <location>
        <begin position="526"/>
        <end position="542"/>
    </location>
</feature>
<gene>
    <name evidence="3" type="ORF">ZT1E4_G3859</name>
</gene>
<evidence type="ECO:0000313" key="3">
    <source>
        <dbReference type="EMBL" id="SMR48469.1"/>
    </source>
</evidence>